<dbReference type="AlphaFoldDB" id="A0A9P9Y4A0"/>
<dbReference type="EMBL" id="JAGIXG020000008">
    <property type="protein sequence ID" value="KAI6783249.1"/>
    <property type="molecule type" value="Genomic_DNA"/>
</dbReference>
<sequence length="499" mass="52804">MKFTGNLDRAGLGLLLCALPATVDAHSWVERIFRINPDTRQFLGSPGYARGGDFRELVPQGMTDAEWIYRLPLDGGWNGDENINKQPLSAAIADMELDASPGDWIAIQHLENGHVTKKEPGRPLNSGTLFLYGTAEPTDNDKIADIHLKWNADGTGGNKKGKLLATRNFDDLQCYEGRPAGADDELARTRASAIGTDQADSLPCQADIQLPTDLAPNSRYTIYWLWDWPLLDETKIDMAATAEGKFPWSGSWVRGDKDIGFDPDVILNGESYTSTIDINIVPSMGNASIGTQQAAANTLFQGKAEPYSQAIKEQLSTDYGVSFPQPAAGDGEAPVESSPGVPAASEAPATPEESVAPQPEDPVASCTGASMVTPDPVTVTVTVTDTPAASCPSAMSTSTVTEVVTQTTTVSPSPSSTSTSTSTVIVEETQYVTVAAPEETPVVVNNAAMPASSTRGGFILPGFIGQEQPSSKSTTTTTATVASSVPTPLHNRVKLPFVA</sequence>
<dbReference type="InterPro" id="IPR055915">
    <property type="entry name" value="DUF7492"/>
</dbReference>
<gene>
    <name evidence="4" type="ORF">J7T54_004276</name>
</gene>
<dbReference type="Pfam" id="PF24320">
    <property type="entry name" value="DUF7492"/>
    <property type="match status" value="1"/>
</dbReference>
<reference evidence="4" key="1">
    <citation type="journal article" date="2021" name="J Fungi (Basel)">
        <title>Genomic and Metabolomic Analyses of the Marine Fungus Emericellopsis cladophorae: Insights into Saltwater Adaptability Mechanisms and Its Biosynthetic Potential.</title>
        <authorList>
            <person name="Goncalves M.F.M."/>
            <person name="Hilario S."/>
            <person name="Van de Peer Y."/>
            <person name="Esteves A.C."/>
            <person name="Alves A."/>
        </authorList>
    </citation>
    <scope>NUCLEOTIDE SEQUENCE</scope>
    <source>
        <strain evidence="4">MUM 19.33</strain>
    </source>
</reference>
<protein>
    <recommendedName>
        <fullName evidence="3">DUF7492 domain-containing protein</fullName>
    </recommendedName>
</protein>
<dbReference type="RefSeq" id="XP_051364105.1">
    <property type="nucleotide sequence ID" value="XM_051504177.1"/>
</dbReference>
<evidence type="ECO:0000256" key="2">
    <source>
        <dbReference type="SAM" id="SignalP"/>
    </source>
</evidence>
<name>A0A9P9Y4A0_9HYPO</name>
<evidence type="ECO:0000259" key="3">
    <source>
        <dbReference type="Pfam" id="PF24320"/>
    </source>
</evidence>
<feature type="compositionally biased region" description="Low complexity" evidence="1">
    <location>
        <begin position="341"/>
        <end position="357"/>
    </location>
</feature>
<accession>A0A9P9Y4A0</accession>
<comment type="caution">
    <text evidence="4">The sequence shown here is derived from an EMBL/GenBank/DDBJ whole genome shotgun (WGS) entry which is preliminary data.</text>
</comment>
<feature type="region of interest" description="Disordered" evidence="1">
    <location>
        <begin position="321"/>
        <end position="373"/>
    </location>
</feature>
<proteinExistence type="predicted"/>
<evidence type="ECO:0000313" key="5">
    <source>
        <dbReference type="Proteomes" id="UP001055219"/>
    </source>
</evidence>
<feature type="domain" description="DUF7492" evidence="3">
    <location>
        <begin position="23"/>
        <end position="234"/>
    </location>
</feature>
<keyword evidence="2" id="KW-0732">Signal</keyword>
<keyword evidence="5" id="KW-1185">Reference proteome</keyword>
<dbReference type="Proteomes" id="UP001055219">
    <property type="component" value="Unassembled WGS sequence"/>
</dbReference>
<feature type="signal peptide" evidence="2">
    <location>
        <begin position="1"/>
        <end position="25"/>
    </location>
</feature>
<evidence type="ECO:0000313" key="4">
    <source>
        <dbReference type="EMBL" id="KAI6783249.1"/>
    </source>
</evidence>
<dbReference type="GeneID" id="75830764"/>
<dbReference type="OrthoDB" id="64281at2759"/>
<reference evidence="4" key="2">
    <citation type="submission" date="2022-07" db="EMBL/GenBank/DDBJ databases">
        <authorList>
            <person name="Goncalves M.F.M."/>
            <person name="Hilario S."/>
            <person name="Van De Peer Y."/>
            <person name="Esteves A.C."/>
            <person name="Alves A."/>
        </authorList>
    </citation>
    <scope>NUCLEOTIDE SEQUENCE</scope>
    <source>
        <strain evidence="4">MUM 19.33</strain>
    </source>
</reference>
<evidence type="ECO:0000256" key="1">
    <source>
        <dbReference type="SAM" id="MobiDB-lite"/>
    </source>
</evidence>
<organism evidence="4 5">
    <name type="scientific">Emericellopsis cladophorae</name>
    <dbReference type="NCBI Taxonomy" id="2686198"/>
    <lineage>
        <taxon>Eukaryota</taxon>
        <taxon>Fungi</taxon>
        <taxon>Dikarya</taxon>
        <taxon>Ascomycota</taxon>
        <taxon>Pezizomycotina</taxon>
        <taxon>Sordariomycetes</taxon>
        <taxon>Hypocreomycetidae</taxon>
        <taxon>Hypocreales</taxon>
        <taxon>Bionectriaceae</taxon>
        <taxon>Emericellopsis</taxon>
    </lineage>
</organism>
<feature type="chain" id="PRO_5040113454" description="DUF7492 domain-containing protein" evidence="2">
    <location>
        <begin position="26"/>
        <end position="499"/>
    </location>
</feature>